<feature type="region of interest" description="Disordered" evidence="1">
    <location>
        <begin position="588"/>
        <end position="617"/>
    </location>
</feature>
<organism evidence="2 3">
    <name type="scientific">Favolaschia claudopus</name>
    <dbReference type="NCBI Taxonomy" id="2862362"/>
    <lineage>
        <taxon>Eukaryota</taxon>
        <taxon>Fungi</taxon>
        <taxon>Dikarya</taxon>
        <taxon>Basidiomycota</taxon>
        <taxon>Agaricomycotina</taxon>
        <taxon>Agaricomycetes</taxon>
        <taxon>Agaricomycetidae</taxon>
        <taxon>Agaricales</taxon>
        <taxon>Marasmiineae</taxon>
        <taxon>Mycenaceae</taxon>
        <taxon>Favolaschia</taxon>
    </lineage>
</organism>
<evidence type="ECO:0000256" key="1">
    <source>
        <dbReference type="SAM" id="MobiDB-lite"/>
    </source>
</evidence>
<proteinExistence type="predicted"/>
<keyword evidence="3" id="KW-1185">Reference proteome</keyword>
<feature type="compositionally biased region" description="Gly residues" evidence="1">
    <location>
        <begin position="595"/>
        <end position="612"/>
    </location>
</feature>
<gene>
    <name evidence="2" type="ORF">R3P38DRAFT_3375064</name>
</gene>
<name>A0AAV9ZKE1_9AGAR</name>
<comment type="caution">
    <text evidence="2">The sequence shown here is derived from an EMBL/GenBank/DDBJ whole genome shotgun (WGS) entry which is preliminary data.</text>
</comment>
<sequence length="633" mass="69340">MGLGQKCLSPFASCWRESLLSPALFEKLKLNRFSEPLAGFSVTQTPLYNLGCLLDERWILDDIMKARAEFIYFQRAAMFPGVEPSFIFLPTSFVENARELRKVFEGIDNDANLHREIVSPYSPEIIAIRERIRSGQVDLIGFVSWMNDHYSATCKVLSNPYEFGDSLNRCDAPDLLPILRWAFSGLNRFAPPLQQQSIQSGLMDVQGTYSGGGSCGIAATNFVELRAGLPIPRWQAEQLSLFRDLILQDLLLYHLIARGKTTTYSDWVVPCTHNGEVSLFTDVAVGYNDFNLNQLAPNMFLRLSPNVPLPLTQKPARTRTPPPPPINQLTRMSLSPNTIFPFEISERVAAPPKSRTPVPQSPASVIILDLPRTPPPRLKQEAVVDLCSLDVIDLCTPEGTPIRAPPSRVPLISSPHSAAALSVHQMEAEKAKRAPDGRRKAKSHCHKESDTSVPNHTKHHIQHSHLGQTKANTTKEQILPPNPIIQLPPNPTLHLPPNPAKSDEGADQRTFSNVDAPEFEKHLGIDAGIESGRECSLVRLRIAKIGIDPILDEGGHGMHAFVSDMANTTAAMTVGVSGIAPPRVLRKTVRRNAAGQGGRRGGSEGGATGNGSGASNECEGTETIILLLDPRIS</sequence>
<protein>
    <submittedName>
        <fullName evidence="2">Uncharacterized protein</fullName>
    </submittedName>
</protein>
<evidence type="ECO:0000313" key="3">
    <source>
        <dbReference type="Proteomes" id="UP001362999"/>
    </source>
</evidence>
<accession>A0AAV9ZKE1</accession>
<dbReference type="Proteomes" id="UP001362999">
    <property type="component" value="Unassembled WGS sequence"/>
</dbReference>
<dbReference type="EMBL" id="JAWWNJ010000136">
    <property type="protein sequence ID" value="KAK6984643.1"/>
    <property type="molecule type" value="Genomic_DNA"/>
</dbReference>
<dbReference type="AlphaFoldDB" id="A0AAV9ZKE1"/>
<feature type="region of interest" description="Disordered" evidence="1">
    <location>
        <begin position="431"/>
        <end position="459"/>
    </location>
</feature>
<evidence type="ECO:0000313" key="2">
    <source>
        <dbReference type="EMBL" id="KAK6984643.1"/>
    </source>
</evidence>
<reference evidence="2 3" key="1">
    <citation type="journal article" date="2024" name="J Genomics">
        <title>Draft genome sequencing and assembly of Favolaschia claudopus CIRM-BRFM 2984 isolated from oak limbs.</title>
        <authorList>
            <person name="Navarro D."/>
            <person name="Drula E."/>
            <person name="Chaduli D."/>
            <person name="Cazenave R."/>
            <person name="Ahrendt S."/>
            <person name="Wang J."/>
            <person name="Lipzen A."/>
            <person name="Daum C."/>
            <person name="Barry K."/>
            <person name="Grigoriev I.V."/>
            <person name="Favel A."/>
            <person name="Rosso M.N."/>
            <person name="Martin F."/>
        </authorList>
    </citation>
    <scope>NUCLEOTIDE SEQUENCE [LARGE SCALE GENOMIC DNA]</scope>
    <source>
        <strain evidence="2 3">CIRM-BRFM 2984</strain>
    </source>
</reference>